<feature type="non-terminal residue" evidence="1">
    <location>
        <position position="171"/>
    </location>
</feature>
<dbReference type="Proteomes" id="UP000789375">
    <property type="component" value="Unassembled WGS sequence"/>
</dbReference>
<protein>
    <submittedName>
        <fullName evidence="1">8434_t:CDS:1</fullName>
    </submittedName>
</protein>
<evidence type="ECO:0000313" key="2">
    <source>
        <dbReference type="Proteomes" id="UP000789375"/>
    </source>
</evidence>
<dbReference type="EMBL" id="CAJVPP010022283">
    <property type="protein sequence ID" value="CAG8744757.1"/>
    <property type="molecule type" value="Genomic_DNA"/>
</dbReference>
<gene>
    <name evidence="1" type="ORF">FMOSSE_LOCUS16342</name>
</gene>
<name>A0A9N9INI7_FUNMO</name>
<evidence type="ECO:0000313" key="1">
    <source>
        <dbReference type="EMBL" id="CAG8744757.1"/>
    </source>
</evidence>
<reference evidence="1" key="1">
    <citation type="submission" date="2021-06" db="EMBL/GenBank/DDBJ databases">
        <authorList>
            <person name="Kallberg Y."/>
            <person name="Tangrot J."/>
            <person name="Rosling A."/>
        </authorList>
    </citation>
    <scope>NUCLEOTIDE SEQUENCE</scope>
    <source>
        <strain evidence="1">87-6 pot B 2015</strain>
    </source>
</reference>
<accession>A0A9N9INI7</accession>
<organism evidence="1 2">
    <name type="scientific">Funneliformis mosseae</name>
    <name type="common">Endomycorrhizal fungus</name>
    <name type="synonym">Glomus mosseae</name>
    <dbReference type="NCBI Taxonomy" id="27381"/>
    <lineage>
        <taxon>Eukaryota</taxon>
        <taxon>Fungi</taxon>
        <taxon>Fungi incertae sedis</taxon>
        <taxon>Mucoromycota</taxon>
        <taxon>Glomeromycotina</taxon>
        <taxon>Glomeromycetes</taxon>
        <taxon>Glomerales</taxon>
        <taxon>Glomeraceae</taxon>
        <taxon>Funneliformis</taxon>
    </lineage>
</organism>
<feature type="non-terminal residue" evidence="1">
    <location>
        <position position="1"/>
    </location>
</feature>
<sequence>EPICSNIIDTTNKHSMDRLEIKRDYTWVSVINEATKYIDELINNSDTRDKFRRKLQLPFVPPDETYSFNKHYEMNWVHSFANKLLSFFEAPRNPLLDKHSEVWLNCHILTLLIDDCFLTCEEIQIHRGEEMSLASIERKNLSREESEKKRPGHKIDILFRIDDMEYFGSET</sequence>
<keyword evidence="2" id="KW-1185">Reference proteome</keyword>
<proteinExistence type="predicted"/>
<comment type="caution">
    <text evidence="1">The sequence shown here is derived from an EMBL/GenBank/DDBJ whole genome shotgun (WGS) entry which is preliminary data.</text>
</comment>
<dbReference type="AlphaFoldDB" id="A0A9N9INI7"/>